<gene>
    <name evidence="3" type="ORF">BAE44_0014635</name>
</gene>
<sequence>MSKTVVARLVRTANTMLLSTDRDRASPVFLAAALAHQRRRRRFLPWKAAAGGGARPLGSAAAVPGRGSGGGVRRAPVPKPGRQVPVERSEAGVCADVLDGLIHAVVGGPPKEPCFSLISGLADLEAAVYVCLAINANVLCVNLDIAVDLTLLVNYCGRSVPAGFICA</sequence>
<dbReference type="STRING" id="888268.A0A1E5VGV0"/>
<evidence type="ECO:0000259" key="2">
    <source>
        <dbReference type="Pfam" id="PF14547"/>
    </source>
</evidence>
<keyword evidence="4" id="KW-1185">Reference proteome</keyword>
<dbReference type="SUPFAM" id="SSF47699">
    <property type="entry name" value="Bifunctional inhibitor/lipid-transfer protein/seed storage 2S albumin"/>
    <property type="match status" value="1"/>
</dbReference>
<dbReference type="Pfam" id="PF14547">
    <property type="entry name" value="Hydrophob_seed"/>
    <property type="match status" value="1"/>
</dbReference>
<dbReference type="InterPro" id="IPR036312">
    <property type="entry name" value="Bifun_inhib/LTP/seed_sf"/>
</dbReference>
<protein>
    <recommendedName>
        <fullName evidence="2">Hydrophobic seed protein domain-containing protein</fullName>
    </recommendedName>
</protein>
<name>A0A1E5VGV0_9POAL</name>
<dbReference type="Gene3D" id="1.10.110.10">
    <property type="entry name" value="Plant lipid-transfer and hydrophobic proteins"/>
    <property type="match status" value="1"/>
</dbReference>
<evidence type="ECO:0000313" key="3">
    <source>
        <dbReference type="EMBL" id="OEL24346.1"/>
    </source>
</evidence>
<organism evidence="3 4">
    <name type="scientific">Dichanthelium oligosanthes</name>
    <dbReference type="NCBI Taxonomy" id="888268"/>
    <lineage>
        <taxon>Eukaryota</taxon>
        <taxon>Viridiplantae</taxon>
        <taxon>Streptophyta</taxon>
        <taxon>Embryophyta</taxon>
        <taxon>Tracheophyta</taxon>
        <taxon>Spermatophyta</taxon>
        <taxon>Magnoliopsida</taxon>
        <taxon>Liliopsida</taxon>
        <taxon>Poales</taxon>
        <taxon>Poaceae</taxon>
        <taxon>PACMAD clade</taxon>
        <taxon>Panicoideae</taxon>
        <taxon>Panicodae</taxon>
        <taxon>Paniceae</taxon>
        <taxon>Dichantheliinae</taxon>
        <taxon>Dichanthelium</taxon>
    </lineage>
</organism>
<comment type="caution">
    <text evidence="3">The sequence shown here is derived from an EMBL/GenBank/DDBJ whole genome shotgun (WGS) entry which is preliminary data.</text>
</comment>
<dbReference type="InterPro" id="IPR027923">
    <property type="entry name" value="Hydrophob_seed_dom"/>
</dbReference>
<feature type="domain" description="Hydrophobic seed protein" evidence="2">
    <location>
        <begin position="85"/>
        <end position="167"/>
    </location>
</feature>
<dbReference type="AlphaFoldDB" id="A0A1E5VGV0"/>
<accession>A0A1E5VGV0</accession>
<reference evidence="3 4" key="1">
    <citation type="submission" date="2016-09" db="EMBL/GenBank/DDBJ databases">
        <title>The draft genome of Dichanthelium oligosanthes: A C3 panicoid grass species.</title>
        <authorList>
            <person name="Studer A.J."/>
            <person name="Schnable J.C."/>
            <person name="Brutnell T.P."/>
        </authorList>
    </citation>
    <scope>NUCLEOTIDE SEQUENCE [LARGE SCALE GENOMIC DNA]</scope>
    <source>
        <strain evidence="4">cv. Kellogg 1175</strain>
        <tissue evidence="3">Leaf</tissue>
    </source>
</reference>
<dbReference type="PANTHER" id="PTHR31731">
    <property type="match status" value="1"/>
</dbReference>
<dbReference type="InterPro" id="IPR051636">
    <property type="entry name" value="Plant_LTP/defense-related"/>
</dbReference>
<dbReference type="OrthoDB" id="696558at2759"/>
<dbReference type="Proteomes" id="UP000095767">
    <property type="component" value="Unassembled WGS sequence"/>
</dbReference>
<feature type="region of interest" description="Disordered" evidence="1">
    <location>
        <begin position="51"/>
        <end position="82"/>
    </location>
</feature>
<evidence type="ECO:0000256" key="1">
    <source>
        <dbReference type="SAM" id="MobiDB-lite"/>
    </source>
</evidence>
<evidence type="ECO:0000313" key="4">
    <source>
        <dbReference type="Proteomes" id="UP000095767"/>
    </source>
</evidence>
<proteinExistence type="predicted"/>
<dbReference type="EMBL" id="LWDX02039855">
    <property type="protein sequence ID" value="OEL24346.1"/>
    <property type="molecule type" value="Genomic_DNA"/>
</dbReference>